<gene>
    <name evidence="1" type="primary">queE_2</name>
    <name evidence="1" type="ORF">NCTC12195_01344</name>
</gene>
<evidence type="ECO:0000313" key="2">
    <source>
        <dbReference type="Proteomes" id="UP000255277"/>
    </source>
</evidence>
<reference evidence="1 2" key="1">
    <citation type="submission" date="2018-06" db="EMBL/GenBank/DDBJ databases">
        <authorList>
            <consortium name="Pathogen Informatics"/>
            <person name="Doyle S."/>
        </authorList>
    </citation>
    <scope>NUCLEOTIDE SEQUENCE [LARGE SCALE GENOMIC DNA]</scope>
    <source>
        <strain evidence="1 2">NCTC12195</strain>
    </source>
</reference>
<accession>A0A380FCI6</accession>
<dbReference type="GO" id="GO:0016829">
    <property type="term" value="F:lyase activity"/>
    <property type="evidence" value="ECO:0007669"/>
    <property type="project" value="UniProtKB-KW"/>
</dbReference>
<keyword evidence="1" id="KW-0456">Lyase</keyword>
<protein>
    <submittedName>
        <fullName evidence="1">Radical activating enzyme</fullName>
        <ecNumber evidence="1">4.3.99.-</ecNumber>
    </submittedName>
</protein>
<dbReference type="EMBL" id="UHDK01000001">
    <property type="protein sequence ID" value="SUM31907.1"/>
    <property type="molecule type" value="Genomic_DNA"/>
</dbReference>
<dbReference type="EC" id="4.3.99.-" evidence="1"/>
<sequence length="93" mass="10233">MLSAVRRCLSEQLDVIIDVVGVIRALLGTEVAKEDIQLMTAEEIYDKLYEIAGDSFNHVTISGGNPALIKGIQSLVDLFDSKNIQSALRNTRK</sequence>
<dbReference type="AlphaFoldDB" id="A0A380FCI6"/>
<evidence type="ECO:0000313" key="1">
    <source>
        <dbReference type="EMBL" id="SUM31907.1"/>
    </source>
</evidence>
<proteinExistence type="predicted"/>
<organism evidence="1 2">
    <name type="scientific">Staphylococcus gallinarum</name>
    <dbReference type="NCBI Taxonomy" id="1293"/>
    <lineage>
        <taxon>Bacteria</taxon>
        <taxon>Bacillati</taxon>
        <taxon>Bacillota</taxon>
        <taxon>Bacilli</taxon>
        <taxon>Bacillales</taxon>
        <taxon>Staphylococcaceae</taxon>
        <taxon>Staphylococcus</taxon>
    </lineage>
</organism>
<name>A0A380FCI6_STAGA</name>
<dbReference type="Proteomes" id="UP000255277">
    <property type="component" value="Unassembled WGS sequence"/>
</dbReference>